<sequence length="139" mass="15560">MGFGLALWGLRRLTQQPSLTVLVSGILVFLSNSVLLLALLAFDFDFFNISVFRPYSLVCYGLLGLWLAIGLDDFIRRSIKTPELQNLGTVIITLLLGSLLLFQNLSKNDRSADNFAEKHAELLFQLLPENSVFFVYGDS</sequence>
<comment type="caution">
    <text evidence="2">The sequence shown here is derived from an EMBL/GenBank/DDBJ whole genome shotgun (WGS) entry which is preliminary data.</text>
</comment>
<gene>
    <name evidence="2" type="ORF">CMN54_02915</name>
</gene>
<keyword evidence="1" id="KW-1133">Transmembrane helix</keyword>
<name>A0A2D6YGU9_9DELT</name>
<keyword evidence="1" id="KW-0472">Membrane</keyword>
<reference evidence="3" key="1">
    <citation type="submission" date="2017-09" db="EMBL/GenBank/DDBJ databases">
        <title>The Reconstruction of 2,631 Draft Metagenome-Assembled Genomes from the Global Oceans.</title>
        <authorList>
            <person name="Tully B.J."/>
            <person name="Graham E.D."/>
            <person name="Heidelberg J.F."/>
        </authorList>
    </citation>
    <scope>NUCLEOTIDE SEQUENCE [LARGE SCALE GENOMIC DNA]</scope>
</reference>
<proteinExistence type="predicted"/>
<dbReference type="AlphaFoldDB" id="A0A2D6YGU9"/>
<feature type="transmembrane region" description="Helical" evidence="1">
    <location>
        <begin position="54"/>
        <end position="75"/>
    </location>
</feature>
<feature type="transmembrane region" description="Helical" evidence="1">
    <location>
        <begin position="21"/>
        <end position="42"/>
    </location>
</feature>
<evidence type="ECO:0000313" key="3">
    <source>
        <dbReference type="Proteomes" id="UP000226525"/>
    </source>
</evidence>
<accession>A0A2D6YGU9</accession>
<dbReference type="EMBL" id="NZEX01000029">
    <property type="protein sequence ID" value="MAH62405.1"/>
    <property type="molecule type" value="Genomic_DNA"/>
</dbReference>
<protein>
    <submittedName>
        <fullName evidence="2">Uncharacterized protein</fullName>
    </submittedName>
</protein>
<evidence type="ECO:0000256" key="1">
    <source>
        <dbReference type="SAM" id="Phobius"/>
    </source>
</evidence>
<feature type="transmembrane region" description="Helical" evidence="1">
    <location>
        <begin position="87"/>
        <end position="105"/>
    </location>
</feature>
<keyword evidence="1" id="KW-0812">Transmembrane</keyword>
<organism evidence="2 3">
    <name type="scientific">SAR324 cluster bacterium</name>
    <dbReference type="NCBI Taxonomy" id="2024889"/>
    <lineage>
        <taxon>Bacteria</taxon>
        <taxon>Deltaproteobacteria</taxon>
        <taxon>SAR324 cluster</taxon>
    </lineage>
</organism>
<evidence type="ECO:0000313" key="2">
    <source>
        <dbReference type="EMBL" id="MAH62405.1"/>
    </source>
</evidence>
<dbReference type="Proteomes" id="UP000226525">
    <property type="component" value="Unassembled WGS sequence"/>
</dbReference>